<organism evidence="1 2">
    <name type="scientific">Araneus ventricosus</name>
    <name type="common">Orbweaver spider</name>
    <name type="synonym">Epeira ventricosa</name>
    <dbReference type="NCBI Taxonomy" id="182803"/>
    <lineage>
        <taxon>Eukaryota</taxon>
        <taxon>Metazoa</taxon>
        <taxon>Ecdysozoa</taxon>
        <taxon>Arthropoda</taxon>
        <taxon>Chelicerata</taxon>
        <taxon>Arachnida</taxon>
        <taxon>Araneae</taxon>
        <taxon>Araneomorphae</taxon>
        <taxon>Entelegynae</taxon>
        <taxon>Araneoidea</taxon>
        <taxon>Araneidae</taxon>
        <taxon>Araneus</taxon>
    </lineage>
</organism>
<reference evidence="1 2" key="1">
    <citation type="journal article" date="2019" name="Sci. Rep.">
        <title>Orb-weaving spider Araneus ventricosus genome elucidates the spidroin gene catalogue.</title>
        <authorList>
            <person name="Kono N."/>
            <person name="Nakamura H."/>
            <person name="Ohtoshi R."/>
            <person name="Moran D.A.P."/>
            <person name="Shinohara A."/>
            <person name="Yoshida Y."/>
            <person name="Fujiwara M."/>
            <person name="Mori M."/>
            <person name="Tomita M."/>
            <person name="Arakawa K."/>
        </authorList>
    </citation>
    <scope>NUCLEOTIDE SEQUENCE [LARGE SCALE GENOMIC DNA]</scope>
</reference>
<name>A0A4Y2TGV5_ARAVE</name>
<accession>A0A4Y2TGV5</accession>
<evidence type="ECO:0000313" key="1">
    <source>
        <dbReference type="EMBL" id="GBN99471.1"/>
    </source>
</evidence>
<keyword evidence="2" id="KW-1185">Reference proteome</keyword>
<proteinExistence type="predicted"/>
<dbReference type="AlphaFoldDB" id="A0A4Y2TGV5"/>
<gene>
    <name evidence="1" type="ORF">AVEN_6183_1</name>
</gene>
<dbReference type="EMBL" id="BGPR01028357">
    <property type="protein sequence ID" value="GBN99471.1"/>
    <property type="molecule type" value="Genomic_DNA"/>
</dbReference>
<evidence type="ECO:0000313" key="2">
    <source>
        <dbReference type="Proteomes" id="UP000499080"/>
    </source>
</evidence>
<protein>
    <submittedName>
        <fullName evidence="1">Uncharacterized protein</fullName>
    </submittedName>
</protein>
<dbReference type="Proteomes" id="UP000499080">
    <property type="component" value="Unassembled WGS sequence"/>
</dbReference>
<sequence length="108" mass="12185">MNAVSIPGSEELEVLSPSCIEIVQDISSRTSKEYPGVKDLLPVLKWKGISQIYFRESGIFHTNFCHCGVILRGSFRQFHSPMPRIPSLRASFNRPAAEAAFEVAQFWK</sequence>
<comment type="caution">
    <text evidence="1">The sequence shown here is derived from an EMBL/GenBank/DDBJ whole genome shotgun (WGS) entry which is preliminary data.</text>
</comment>